<dbReference type="PANTHER" id="PTHR10869:SF244">
    <property type="entry name" value="PROLYL 4-HYDROXYLASE SUBUNIT ALPHA-2"/>
    <property type="match status" value="1"/>
</dbReference>
<evidence type="ECO:0000256" key="4">
    <source>
        <dbReference type="ARBA" id="ARBA00006511"/>
    </source>
</evidence>
<dbReference type="GO" id="GO:0046872">
    <property type="term" value="F:metal ion binding"/>
    <property type="evidence" value="ECO:0007669"/>
    <property type="project" value="UniProtKB-KW"/>
</dbReference>
<evidence type="ECO:0000256" key="12">
    <source>
        <dbReference type="SAM" id="SignalP"/>
    </source>
</evidence>
<feature type="region of interest" description="Disordered" evidence="11">
    <location>
        <begin position="182"/>
        <end position="204"/>
    </location>
</feature>
<keyword evidence="10" id="KW-0408">Iron</keyword>
<comment type="similarity">
    <text evidence="4">Belongs to the P4HA family.</text>
</comment>
<dbReference type="EC" id="1.14.11.2" evidence="5"/>
<dbReference type="Gene3D" id="2.60.120.620">
    <property type="entry name" value="q2cbj1_9rhob like domain"/>
    <property type="match status" value="1"/>
</dbReference>
<evidence type="ECO:0000256" key="7">
    <source>
        <dbReference type="ARBA" id="ARBA00022896"/>
    </source>
</evidence>
<evidence type="ECO:0000256" key="6">
    <source>
        <dbReference type="ARBA" id="ARBA00022723"/>
    </source>
</evidence>
<keyword evidence="7" id="KW-0847">Vitamin C</keyword>
<dbReference type="InterPro" id="IPR045054">
    <property type="entry name" value="P4HA-like"/>
</dbReference>
<dbReference type="EMBL" id="JBEHCU010006538">
    <property type="protein sequence ID" value="KAL1396874.1"/>
    <property type="molecule type" value="Genomic_DNA"/>
</dbReference>
<feature type="compositionally biased region" description="Low complexity" evidence="11">
    <location>
        <begin position="190"/>
        <end position="201"/>
    </location>
</feature>
<dbReference type="PROSITE" id="PS51471">
    <property type="entry name" value="FE2OG_OXY"/>
    <property type="match status" value="1"/>
</dbReference>
<dbReference type="Proteomes" id="UP001562425">
    <property type="component" value="Unassembled WGS sequence"/>
</dbReference>
<feature type="domain" description="Fe2OG dioxygenase" evidence="13">
    <location>
        <begin position="273"/>
        <end position="379"/>
    </location>
</feature>
<dbReference type="SMART" id="SM00702">
    <property type="entry name" value="P4Hc"/>
    <property type="match status" value="1"/>
</dbReference>
<evidence type="ECO:0000256" key="5">
    <source>
        <dbReference type="ARBA" id="ARBA00012269"/>
    </source>
</evidence>
<evidence type="ECO:0000256" key="9">
    <source>
        <dbReference type="ARBA" id="ARBA00023002"/>
    </source>
</evidence>
<evidence type="ECO:0000313" key="15">
    <source>
        <dbReference type="Proteomes" id="UP001562425"/>
    </source>
</evidence>
<name>A0ABD1DBP6_CULPP</name>
<dbReference type="GO" id="GO:0031418">
    <property type="term" value="F:L-ascorbic acid binding"/>
    <property type="evidence" value="ECO:0007669"/>
    <property type="project" value="UniProtKB-KW"/>
</dbReference>
<comment type="function">
    <text evidence="2">Catalyzes the post-translational formation of 4-hydroxyproline in -Xaa-Pro-Gly- sequences in collagens and other proteins.</text>
</comment>
<dbReference type="InterPro" id="IPR044862">
    <property type="entry name" value="Pro_4_hyd_alph_FE2OG_OXY"/>
</dbReference>
<dbReference type="Pfam" id="PF13640">
    <property type="entry name" value="2OG-FeII_Oxy_3"/>
    <property type="match status" value="1"/>
</dbReference>
<dbReference type="InterPro" id="IPR005123">
    <property type="entry name" value="Oxoglu/Fe-dep_dioxygenase_dom"/>
</dbReference>
<proteinExistence type="inferred from homology"/>
<comment type="subcellular location">
    <subcellularLocation>
        <location evidence="3">Endoplasmic reticulum lumen</location>
    </subcellularLocation>
</comment>
<keyword evidence="8" id="KW-0223">Dioxygenase</keyword>
<evidence type="ECO:0000256" key="8">
    <source>
        <dbReference type="ARBA" id="ARBA00022964"/>
    </source>
</evidence>
<evidence type="ECO:0000256" key="11">
    <source>
        <dbReference type="SAM" id="MobiDB-lite"/>
    </source>
</evidence>
<evidence type="ECO:0000256" key="2">
    <source>
        <dbReference type="ARBA" id="ARBA00002035"/>
    </source>
</evidence>
<gene>
    <name evidence="14" type="ORF">pipiens_010188</name>
</gene>
<evidence type="ECO:0000256" key="10">
    <source>
        <dbReference type="ARBA" id="ARBA00023004"/>
    </source>
</evidence>
<evidence type="ECO:0000259" key="13">
    <source>
        <dbReference type="PROSITE" id="PS51471"/>
    </source>
</evidence>
<dbReference type="Pfam" id="PF08336">
    <property type="entry name" value="P4Ha_N"/>
    <property type="match status" value="1"/>
</dbReference>
<protein>
    <recommendedName>
        <fullName evidence="5">procollagen-proline 4-dioxygenase</fullName>
        <ecNumber evidence="5">1.14.11.2</ecNumber>
    </recommendedName>
</protein>
<evidence type="ECO:0000313" key="14">
    <source>
        <dbReference type="EMBL" id="KAL1396874.1"/>
    </source>
</evidence>
<reference evidence="14 15" key="1">
    <citation type="submission" date="2024-05" db="EMBL/GenBank/DDBJ databases">
        <title>Culex pipiens pipiens assembly and annotation.</title>
        <authorList>
            <person name="Alout H."/>
            <person name="Durand T."/>
        </authorList>
    </citation>
    <scope>NUCLEOTIDE SEQUENCE [LARGE SCALE GENOMIC DNA]</scope>
    <source>
        <strain evidence="14">HA-2024</strain>
        <tissue evidence="14">Whole body</tissue>
    </source>
</reference>
<dbReference type="InterPro" id="IPR006620">
    <property type="entry name" value="Pro_4_hyd_alph"/>
</dbReference>
<dbReference type="GO" id="GO:0004656">
    <property type="term" value="F:procollagen-proline 4-dioxygenase activity"/>
    <property type="evidence" value="ECO:0007669"/>
    <property type="project" value="UniProtKB-EC"/>
</dbReference>
<keyword evidence="9" id="KW-0560">Oxidoreductase</keyword>
<dbReference type="PANTHER" id="PTHR10869">
    <property type="entry name" value="PROLYL 4-HYDROXYLASE ALPHA SUBUNIT"/>
    <property type="match status" value="1"/>
</dbReference>
<organism evidence="14 15">
    <name type="scientific">Culex pipiens pipiens</name>
    <name type="common">Northern house mosquito</name>
    <dbReference type="NCBI Taxonomy" id="38569"/>
    <lineage>
        <taxon>Eukaryota</taxon>
        <taxon>Metazoa</taxon>
        <taxon>Ecdysozoa</taxon>
        <taxon>Arthropoda</taxon>
        <taxon>Hexapoda</taxon>
        <taxon>Insecta</taxon>
        <taxon>Pterygota</taxon>
        <taxon>Neoptera</taxon>
        <taxon>Endopterygota</taxon>
        <taxon>Diptera</taxon>
        <taxon>Nematocera</taxon>
        <taxon>Culicoidea</taxon>
        <taxon>Culicidae</taxon>
        <taxon>Culicinae</taxon>
        <taxon>Culicini</taxon>
        <taxon>Culex</taxon>
        <taxon>Culex</taxon>
    </lineage>
</organism>
<evidence type="ECO:0000256" key="1">
    <source>
        <dbReference type="ARBA" id="ARBA00001961"/>
    </source>
</evidence>
<comment type="cofactor">
    <cofactor evidence="1">
        <name>L-ascorbate</name>
        <dbReference type="ChEBI" id="CHEBI:38290"/>
    </cofactor>
</comment>
<feature type="signal peptide" evidence="12">
    <location>
        <begin position="1"/>
        <end position="19"/>
    </location>
</feature>
<keyword evidence="6" id="KW-0479">Metal-binding</keyword>
<sequence>MVAAYPLKLMILMLYQVLGQHQKPSEFYSSVMNMELLLGSELAILDRLDLFIRESAEKIKLLKRERDRLRDDVRGVDHVSNPISAFLMTKRLLVDYRDIDALIRDDVYGRKLVRELNSEECYRVGVAMVRGEYFSNANQWFLEALNRWKVEDDPGVNQLWINQMLKQDPTHAGGLVKKKTIEDDQKKLRSGSTSRTTLSRRLPPRPRFGNFLYLSHRLAKPRISRATVRDDGEHRVSNARTSQSAWLDAGDDRVVTTLDRRVGDMTGGLRQQSYEMLQVNNYGVGGHYVAHYDWAMEAVPYAGLGVGNRIATVMFYLSDVEVGGATVFPQLGLSVFPRKGSAILWYNLYRNGKGDRRTLHAACPVLSGSKWVANQWIHEYHQEFVRPCELDPEK</sequence>
<dbReference type="AlphaFoldDB" id="A0ABD1DBP6"/>
<evidence type="ECO:0000256" key="3">
    <source>
        <dbReference type="ARBA" id="ARBA00004319"/>
    </source>
</evidence>
<dbReference type="GO" id="GO:0005788">
    <property type="term" value="C:endoplasmic reticulum lumen"/>
    <property type="evidence" value="ECO:0007669"/>
    <property type="project" value="UniProtKB-SubCell"/>
</dbReference>
<comment type="caution">
    <text evidence="14">The sequence shown here is derived from an EMBL/GenBank/DDBJ whole genome shotgun (WGS) entry which is preliminary data.</text>
</comment>
<dbReference type="InterPro" id="IPR013547">
    <property type="entry name" value="P4H_N"/>
</dbReference>
<dbReference type="Gene3D" id="6.10.140.1460">
    <property type="match status" value="1"/>
</dbReference>
<accession>A0ABD1DBP6</accession>
<feature type="chain" id="PRO_5044757990" description="procollagen-proline 4-dioxygenase" evidence="12">
    <location>
        <begin position="20"/>
        <end position="394"/>
    </location>
</feature>
<keyword evidence="12" id="KW-0732">Signal</keyword>
<keyword evidence="15" id="KW-1185">Reference proteome</keyword>